<dbReference type="InterPro" id="IPR048670">
    <property type="entry name" value="IF5A-like_N"/>
</dbReference>
<dbReference type="GO" id="GO:0005789">
    <property type="term" value="C:endoplasmic reticulum membrane"/>
    <property type="evidence" value="ECO:0007669"/>
    <property type="project" value="UniProtKB-SubCell"/>
</dbReference>
<dbReference type="GeneTree" id="ENSGT00390000003738"/>
<feature type="domain" description="Translation initiation factor 5A C-terminal" evidence="9">
    <location>
        <begin position="169"/>
        <end position="236"/>
    </location>
</feature>
<dbReference type="GO" id="GO:0003723">
    <property type="term" value="F:RNA binding"/>
    <property type="evidence" value="ECO:0007669"/>
    <property type="project" value="UniProtKB-KW"/>
</dbReference>
<dbReference type="GO" id="GO:0003746">
    <property type="term" value="F:translation elongation factor activity"/>
    <property type="evidence" value="ECO:0007669"/>
    <property type="project" value="UniProtKB-KW"/>
</dbReference>
<dbReference type="InterPro" id="IPR019769">
    <property type="entry name" value="Trans_elong_IF5A_hypusine_site"/>
</dbReference>
<evidence type="ECO:0000313" key="10">
    <source>
        <dbReference type="Ensembl" id="ENSSTUP00000072655.1"/>
    </source>
</evidence>
<dbReference type="InterPro" id="IPR012340">
    <property type="entry name" value="NA-bd_OB-fold"/>
</dbReference>
<sequence>MGRSALLCRSYSHGYRFPIMSPSCLNFAQITTANFLSRQPPGIPDDNHALIGILIANPAVSLAQQGRQLEGPRLRIMTRLTVKAGMADADVDFQTGDAGASATFPQQCSALRKNGFVVLKGRPCKIVEMSTSKTGKHGHAKVHMVGIDIFNGKKYEDICPSTHNMDVPNIKRLDYQLIGITDGYLSLLQDSGEVREDLKMPEGDMGKEIETKYDAGEEILITVLSAMNEEAAVAIKAMAK</sequence>
<reference evidence="10" key="2">
    <citation type="submission" date="2025-09" db="UniProtKB">
        <authorList>
            <consortium name="Ensembl"/>
        </authorList>
    </citation>
    <scope>IDENTIFICATION</scope>
</reference>
<dbReference type="Ensembl" id="ENSSTUT00000077122.1">
    <property type="protein sequence ID" value="ENSSTUP00000072655.1"/>
    <property type="gene ID" value="ENSSTUG00000031760.1"/>
</dbReference>
<dbReference type="SMART" id="SM01376">
    <property type="entry name" value="eIF-5a"/>
    <property type="match status" value="1"/>
</dbReference>
<comment type="subcellular location">
    <subcellularLocation>
        <location evidence="2">Cytoplasm</location>
    </subcellularLocation>
    <subcellularLocation>
        <location evidence="1">Endoplasmic reticulum membrane</location>
        <topology evidence="1">Peripheral membrane protein</topology>
        <orientation evidence="1">Cytoplasmic side</orientation>
    </subcellularLocation>
</comment>
<comment type="similarity">
    <text evidence="3">Belongs to the eIF-5A family.</text>
</comment>
<evidence type="ECO:0000256" key="6">
    <source>
        <dbReference type="ARBA" id="ARBA00022884"/>
    </source>
</evidence>
<evidence type="ECO:0000256" key="2">
    <source>
        <dbReference type="ARBA" id="ARBA00004496"/>
    </source>
</evidence>
<accession>A0A674BMI1</accession>
<evidence type="ECO:0000256" key="4">
    <source>
        <dbReference type="ARBA" id="ARBA00022490"/>
    </source>
</evidence>
<keyword evidence="6" id="KW-0694">RNA-binding</keyword>
<evidence type="ECO:0000256" key="5">
    <source>
        <dbReference type="ARBA" id="ARBA00022768"/>
    </source>
</evidence>
<evidence type="ECO:0000256" key="7">
    <source>
        <dbReference type="ARBA" id="ARBA00022917"/>
    </source>
</evidence>
<name>A0A674BMI1_SALTR</name>
<evidence type="ECO:0000256" key="3">
    <source>
        <dbReference type="ARBA" id="ARBA00006016"/>
    </source>
</evidence>
<dbReference type="Gene3D" id="2.40.50.140">
    <property type="entry name" value="Nucleic acid-binding proteins"/>
    <property type="match status" value="1"/>
</dbReference>
<protein>
    <submittedName>
        <fullName evidence="10">Eukaryotic translation initiation factor 5A</fullName>
    </submittedName>
</protein>
<dbReference type="Proteomes" id="UP000472277">
    <property type="component" value="Chromosome 8"/>
</dbReference>
<dbReference type="InterPro" id="IPR014722">
    <property type="entry name" value="Rib_uL2_dom2"/>
</dbReference>
<dbReference type="SUPFAM" id="SSF50104">
    <property type="entry name" value="Translation proteins SH3-like domain"/>
    <property type="match status" value="1"/>
</dbReference>
<evidence type="ECO:0000256" key="1">
    <source>
        <dbReference type="ARBA" id="ARBA00004397"/>
    </source>
</evidence>
<dbReference type="FunFam" id="2.40.50.140:FF:000034">
    <property type="entry name" value="Eukaryotic translation initiation factor 5A"/>
    <property type="match status" value="1"/>
</dbReference>
<keyword evidence="7" id="KW-0648">Protein biosynthesis</keyword>
<dbReference type="GO" id="GO:0045901">
    <property type="term" value="P:positive regulation of translational elongation"/>
    <property type="evidence" value="ECO:0007669"/>
    <property type="project" value="InterPro"/>
</dbReference>
<gene>
    <name evidence="10" type="primary">LOC115198180</name>
</gene>
<dbReference type="AlphaFoldDB" id="A0A674BMI1"/>
<dbReference type="InterPro" id="IPR020189">
    <property type="entry name" value="IF5A_C"/>
</dbReference>
<dbReference type="PROSITE" id="PS00302">
    <property type="entry name" value="IF5A_HYPUSINE"/>
    <property type="match status" value="1"/>
</dbReference>
<dbReference type="GO" id="GO:0045905">
    <property type="term" value="P:positive regulation of translational termination"/>
    <property type="evidence" value="ECO:0007669"/>
    <property type="project" value="InterPro"/>
</dbReference>
<dbReference type="GO" id="GO:0043022">
    <property type="term" value="F:ribosome binding"/>
    <property type="evidence" value="ECO:0007669"/>
    <property type="project" value="InterPro"/>
</dbReference>
<keyword evidence="5" id="KW-0251">Elongation factor</keyword>
<keyword evidence="11" id="KW-1185">Reference proteome</keyword>
<reference evidence="10" key="1">
    <citation type="submission" date="2025-08" db="UniProtKB">
        <authorList>
            <consortium name="Ensembl"/>
        </authorList>
    </citation>
    <scope>IDENTIFICATION</scope>
</reference>
<evidence type="ECO:0000259" key="9">
    <source>
        <dbReference type="SMART" id="SM01376"/>
    </source>
</evidence>
<dbReference type="Pfam" id="PF21485">
    <property type="entry name" value="IF5A-like_N"/>
    <property type="match status" value="1"/>
</dbReference>
<dbReference type="CDD" id="cd04468">
    <property type="entry name" value="S1_eIF5A"/>
    <property type="match status" value="1"/>
</dbReference>
<evidence type="ECO:0000256" key="8">
    <source>
        <dbReference type="ARBA" id="ARBA00023071"/>
    </source>
</evidence>
<dbReference type="InParanoid" id="A0A674BMI1"/>
<dbReference type="InterPro" id="IPR008991">
    <property type="entry name" value="Translation_prot_SH3-like_sf"/>
</dbReference>
<dbReference type="Pfam" id="PF01287">
    <property type="entry name" value="eIF-5a"/>
    <property type="match status" value="1"/>
</dbReference>
<dbReference type="Gene3D" id="2.30.30.30">
    <property type="match status" value="1"/>
</dbReference>
<dbReference type="SUPFAM" id="SSF50249">
    <property type="entry name" value="Nucleic acid-binding proteins"/>
    <property type="match status" value="1"/>
</dbReference>
<organism evidence="10 11">
    <name type="scientific">Salmo trutta</name>
    <name type="common">Brown trout</name>
    <dbReference type="NCBI Taxonomy" id="8032"/>
    <lineage>
        <taxon>Eukaryota</taxon>
        <taxon>Metazoa</taxon>
        <taxon>Chordata</taxon>
        <taxon>Craniata</taxon>
        <taxon>Vertebrata</taxon>
        <taxon>Euteleostomi</taxon>
        <taxon>Actinopterygii</taxon>
        <taxon>Neopterygii</taxon>
        <taxon>Teleostei</taxon>
        <taxon>Protacanthopterygii</taxon>
        <taxon>Salmoniformes</taxon>
        <taxon>Salmonidae</taxon>
        <taxon>Salmoninae</taxon>
        <taxon>Salmo</taxon>
    </lineage>
</organism>
<dbReference type="FunFam" id="2.30.30.30:FF:000007">
    <property type="entry name" value="Eukaryotic translation initiation factor 5A"/>
    <property type="match status" value="1"/>
</dbReference>
<dbReference type="NCBIfam" id="TIGR00037">
    <property type="entry name" value="eIF_5A"/>
    <property type="match status" value="1"/>
</dbReference>
<keyword evidence="8" id="KW-0385">Hypusine</keyword>
<proteinExistence type="inferred from homology"/>
<evidence type="ECO:0000313" key="11">
    <source>
        <dbReference type="Proteomes" id="UP000472277"/>
    </source>
</evidence>
<dbReference type="PANTHER" id="PTHR11673">
    <property type="entry name" value="TRANSLATION INITIATION FACTOR 5A FAMILY MEMBER"/>
    <property type="match status" value="1"/>
</dbReference>
<dbReference type="InterPro" id="IPR001884">
    <property type="entry name" value="IF5A-like"/>
</dbReference>
<keyword evidence="4" id="KW-0963">Cytoplasm</keyword>